<dbReference type="InterPro" id="IPR050924">
    <property type="entry name" value="Peroxiredoxin_BCP/PrxQ"/>
</dbReference>
<dbReference type="CDD" id="cd03017">
    <property type="entry name" value="PRX_BCP"/>
    <property type="match status" value="1"/>
</dbReference>
<dbReference type="Pfam" id="PF00578">
    <property type="entry name" value="AhpC-TSA"/>
    <property type="match status" value="1"/>
</dbReference>
<dbReference type="FunFam" id="3.40.30.10:FF:000007">
    <property type="entry name" value="Thioredoxin-dependent thiol peroxidase"/>
    <property type="match status" value="1"/>
</dbReference>
<comment type="similarity">
    <text evidence="10">Belongs to the peroxiredoxin family. BCP/PrxQ subfamily.</text>
</comment>
<organism evidence="14 15">
    <name type="scientific">Neiella marina</name>
    <dbReference type="NCBI Taxonomy" id="508461"/>
    <lineage>
        <taxon>Bacteria</taxon>
        <taxon>Pseudomonadati</taxon>
        <taxon>Pseudomonadota</taxon>
        <taxon>Gammaproteobacteria</taxon>
        <taxon>Alteromonadales</taxon>
        <taxon>Echinimonadaceae</taxon>
        <taxon>Neiella</taxon>
    </lineage>
</organism>
<dbReference type="PROSITE" id="PS51352">
    <property type="entry name" value="THIOREDOXIN_2"/>
    <property type="match status" value="1"/>
</dbReference>
<evidence type="ECO:0000256" key="6">
    <source>
        <dbReference type="ARBA" id="ARBA00023002"/>
    </source>
</evidence>
<proteinExistence type="inferred from homology"/>
<feature type="domain" description="Thioredoxin" evidence="13">
    <location>
        <begin position="29"/>
        <end position="179"/>
    </location>
</feature>
<comment type="subunit">
    <text evidence="2">Monomer.</text>
</comment>
<dbReference type="GO" id="GO:0045454">
    <property type="term" value="P:cell redox homeostasis"/>
    <property type="evidence" value="ECO:0007669"/>
    <property type="project" value="TreeGrafter"/>
</dbReference>
<keyword evidence="8" id="KW-0676">Redox-active center</keyword>
<dbReference type="InterPro" id="IPR036249">
    <property type="entry name" value="Thioredoxin-like_sf"/>
</dbReference>
<dbReference type="SUPFAM" id="SSF52833">
    <property type="entry name" value="Thioredoxin-like"/>
    <property type="match status" value="1"/>
</dbReference>
<sequence length="179" mass="20299">MDTFQPTVKVKQKTWPDFNNKQGLAMNPIQAGSQAPAFELPNQNGEIVKLSDYQGKKVLVYFYPKALTPGCTTQACGLRDSKAELDELNTVVFGVSPDPVKRLPKFIEKYDLNFDLLSDEDHAIADAFGVWGLKKFMGKEYDGIHRISFLINEQGEVEHVFDKFKTKEHHDVVLSYLND</sequence>
<keyword evidence="5" id="KW-0049">Antioxidant</keyword>
<evidence type="ECO:0000256" key="5">
    <source>
        <dbReference type="ARBA" id="ARBA00022862"/>
    </source>
</evidence>
<accession>A0A8J2U6H4</accession>
<dbReference type="InterPro" id="IPR000866">
    <property type="entry name" value="AhpC/TSA"/>
</dbReference>
<evidence type="ECO:0000256" key="11">
    <source>
        <dbReference type="ARBA" id="ARBA00042639"/>
    </source>
</evidence>
<evidence type="ECO:0000256" key="4">
    <source>
        <dbReference type="ARBA" id="ARBA00022559"/>
    </source>
</evidence>
<dbReference type="PANTHER" id="PTHR42801:SF4">
    <property type="entry name" value="AHPC_TSA FAMILY PROTEIN"/>
    <property type="match status" value="1"/>
</dbReference>
<keyword evidence="15" id="KW-1185">Reference proteome</keyword>
<dbReference type="Gene3D" id="3.40.30.10">
    <property type="entry name" value="Glutaredoxin"/>
    <property type="match status" value="1"/>
</dbReference>
<comment type="caution">
    <text evidence="14">The sequence shown here is derived from an EMBL/GenBank/DDBJ whole genome shotgun (WGS) entry which is preliminary data.</text>
</comment>
<reference evidence="15" key="1">
    <citation type="journal article" date="2019" name="Int. J. Syst. Evol. Microbiol.">
        <title>The Global Catalogue of Microorganisms (GCM) 10K type strain sequencing project: providing services to taxonomists for standard genome sequencing and annotation.</title>
        <authorList>
            <consortium name="The Broad Institute Genomics Platform"/>
            <consortium name="The Broad Institute Genome Sequencing Center for Infectious Disease"/>
            <person name="Wu L."/>
            <person name="Ma J."/>
        </authorList>
    </citation>
    <scope>NUCLEOTIDE SEQUENCE [LARGE SCALE GENOMIC DNA]</scope>
    <source>
        <strain evidence="15">CGMCC 1.10130</strain>
    </source>
</reference>
<evidence type="ECO:0000256" key="8">
    <source>
        <dbReference type="ARBA" id="ARBA00023284"/>
    </source>
</evidence>
<evidence type="ECO:0000256" key="3">
    <source>
        <dbReference type="ARBA" id="ARBA00013017"/>
    </source>
</evidence>
<keyword evidence="6" id="KW-0560">Oxidoreductase</keyword>
<evidence type="ECO:0000256" key="12">
    <source>
        <dbReference type="ARBA" id="ARBA00049091"/>
    </source>
</evidence>
<evidence type="ECO:0000313" key="14">
    <source>
        <dbReference type="EMBL" id="GGA82201.1"/>
    </source>
</evidence>
<dbReference type="GO" id="GO:0005737">
    <property type="term" value="C:cytoplasm"/>
    <property type="evidence" value="ECO:0007669"/>
    <property type="project" value="TreeGrafter"/>
</dbReference>
<evidence type="ECO:0000256" key="7">
    <source>
        <dbReference type="ARBA" id="ARBA00023157"/>
    </source>
</evidence>
<keyword evidence="7" id="KW-1015">Disulfide bond</keyword>
<comment type="catalytic activity">
    <reaction evidence="12">
        <text>a hydroperoxide + [thioredoxin]-dithiol = an alcohol + [thioredoxin]-disulfide + H2O</text>
        <dbReference type="Rhea" id="RHEA:62620"/>
        <dbReference type="Rhea" id="RHEA-COMP:10698"/>
        <dbReference type="Rhea" id="RHEA-COMP:10700"/>
        <dbReference type="ChEBI" id="CHEBI:15377"/>
        <dbReference type="ChEBI" id="CHEBI:29950"/>
        <dbReference type="ChEBI" id="CHEBI:30879"/>
        <dbReference type="ChEBI" id="CHEBI:35924"/>
        <dbReference type="ChEBI" id="CHEBI:50058"/>
        <dbReference type="EC" id="1.11.1.24"/>
    </reaction>
</comment>
<keyword evidence="4" id="KW-0575">Peroxidase</keyword>
<evidence type="ECO:0000256" key="9">
    <source>
        <dbReference type="ARBA" id="ARBA00032824"/>
    </source>
</evidence>
<dbReference type="InterPro" id="IPR013766">
    <property type="entry name" value="Thioredoxin_domain"/>
</dbReference>
<dbReference type="GO" id="GO:0034599">
    <property type="term" value="P:cellular response to oxidative stress"/>
    <property type="evidence" value="ECO:0007669"/>
    <property type="project" value="TreeGrafter"/>
</dbReference>
<evidence type="ECO:0000256" key="1">
    <source>
        <dbReference type="ARBA" id="ARBA00003330"/>
    </source>
</evidence>
<evidence type="ECO:0000256" key="10">
    <source>
        <dbReference type="ARBA" id="ARBA00038489"/>
    </source>
</evidence>
<dbReference type="GO" id="GO:0008379">
    <property type="term" value="F:thioredoxin peroxidase activity"/>
    <property type="evidence" value="ECO:0007669"/>
    <property type="project" value="TreeGrafter"/>
</dbReference>
<evidence type="ECO:0000313" key="15">
    <source>
        <dbReference type="Proteomes" id="UP000619743"/>
    </source>
</evidence>
<gene>
    <name evidence="14" type="primary">bcp</name>
    <name evidence="14" type="ORF">GCM10011369_25220</name>
</gene>
<dbReference type="Proteomes" id="UP000619743">
    <property type="component" value="Unassembled WGS sequence"/>
</dbReference>
<dbReference type="EMBL" id="BMDX01000013">
    <property type="protein sequence ID" value="GGA82201.1"/>
    <property type="molecule type" value="Genomic_DNA"/>
</dbReference>
<dbReference type="PANTHER" id="PTHR42801">
    <property type="entry name" value="THIOREDOXIN-DEPENDENT PEROXIDE REDUCTASE"/>
    <property type="match status" value="1"/>
</dbReference>
<evidence type="ECO:0000259" key="13">
    <source>
        <dbReference type="PROSITE" id="PS51352"/>
    </source>
</evidence>
<dbReference type="NCBIfam" id="NF006960">
    <property type="entry name" value="PRK09437.1"/>
    <property type="match status" value="1"/>
</dbReference>
<protein>
    <recommendedName>
        <fullName evidence="3">thioredoxin-dependent peroxiredoxin</fullName>
        <ecNumber evidence="3">1.11.1.24</ecNumber>
    </recommendedName>
    <alternativeName>
        <fullName evidence="9">Thioredoxin peroxidase</fullName>
    </alternativeName>
    <alternativeName>
        <fullName evidence="11">Thioredoxin-dependent peroxiredoxin Bcp</fullName>
    </alternativeName>
</protein>
<dbReference type="EC" id="1.11.1.24" evidence="3"/>
<evidence type="ECO:0000256" key="2">
    <source>
        <dbReference type="ARBA" id="ARBA00011245"/>
    </source>
</evidence>
<dbReference type="AlphaFoldDB" id="A0A8J2U6H4"/>
<comment type="function">
    <text evidence="1">Thiol-specific peroxidase that catalyzes the reduction of hydrogen peroxide and organic hydroperoxides to water and alcohols, respectively. Plays a role in cell protection against oxidative stress by detoxifying peroxides and as sensor of hydrogen peroxide-mediated signaling events.</text>
</comment>
<name>A0A8J2U6H4_9GAMM</name>